<gene>
    <name evidence="2" type="ORF">GW587_04170</name>
</gene>
<evidence type="ECO:0000313" key="2">
    <source>
        <dbReference type="EMBL" id="NGZ83458.1"/>
    </source>
</evidence>
<feature type="chain" id="PRO_5045106364" evidence="1">
    <location>
        <begin position="28"/>
        <end position="274"/>
    </location>
</feature>
<accession>A0ABX0FFX7</accession>
<name>A0ABX0FFX7_9BURK</name>
<dbReference type="Proteomes" id="UP000666369">
    <property type="component" value="Unassembled WGS sequence"/>
</dbReference>
<dbReference type="Gene3D" id="3.40.190.10">
    <property type="entry name" value="Periplasmic binding protein-like II"/>
    <property type="match status" value="2"/>
</dbReference>
<keyword evidence="1" id="KW-0732">Signal</keyword>
<proteinExistence type="predicted"/>
<dbReference type="EMBL" id="JAADJT010000001">
    <property type="protein sequence ID" value="NGZ83458.1"/>
    <property type="molecule type" value="Genomic_DNA"/>
</dbReference>
<comment type="caution">
    <text evidence="2">The sequence shown here is derived from an EMBL/GenBank/DDBJ whole genome shotgun (WGS) entry which is preliminary data.</text>
</comment>
<sequence length="274" mass="30290">MRTPSPSWLLRGAGFAAVAFCALPAAANCGRPIVTPLAPVGIGVIIEGNQVSGIYPALLKQVSARTGCVFKTSVVPQARLESMFELGTADVMVPAVGTPRRDQFGDFVPMASARAMLLSVDADRPAVRDLTELLQRHELRVVAVRGNDYGEAYQAALAELSRQGRLYLEPDPLQVARLLGEGMADVTILTPMSLAQAMIENQRVRPLLDRLRIEELPELPWSHSGIYLSRKTLNAEQRRYLTAQLRKGYDDAKVWEQYRRYYPANVVAASMRLR</sequence>
<reference evidence="2 3" key="1">
    <citation type="submission" date="2020-01" db="EMBL/GenBank/DDBJ databases">
        <authorList>
            <person name="Lee S.D."/>
        </authorList>
    </citation>
    <scope>NUCLEOTIDE SEQUENCE [LARGE SCALE GENOMIC DNA]</scope>
    <source>
        <strain evidence="2 3">SAP-35</strain>
    </source>
</reference>
<evidence type="ECO:0000256" key="1">
    <source>
        <dbReference type="SAM" id="SignalP"/>
    </source>
</evidence>
<organism evidence="2 3">
    <name type="scientific">Duganella aceris</name>
    <dbReference type="NCBI Taxonomy" id="2703883"/>
    <lineage>
        <taxon>Bacteria</taxon>
        <taxon>Pseudomonadati</taxon>
        <taxon>Pseudomonadota</taxon>
        <taxon>Betaproteobacteria</taxon>
        <taxon>Burkholderiales</taxon>
        <taxon>Oxalobacteraceae</taxon>
        <taxon>Telluria group</taxon>
        <taxon>Duganella</taxon>
    </lineage>
</organism>
<keyword evidence="3" id="KW-1185">Reference proteome</keyword>
<dbReference type="SUPFAM" id="SSF53850">
    <property type="entry name" value="Periplasmic binding protein-like II"/>
    <property type="match status" value="1"/>
</dbReference>
<evidence type="ECO:0000313" key="3">
    <source>
        <dbReference type="Proteomes" id="UP000666369"/>
    </source>
</evidence>
<reference evidence="3" key="2">
    <citation type="submission" date="2023-07" db="EMBL/GenBank/DDBJ databases">
        <title>Duganella aceri sp. nov., isolated from tree sap.</title>
        <authorList>
            <person name="Kim I.S."/>
        </authorList>
    </citation>
    <scope>NUCLEOTIDE SEQUENCE [LARGE SCALE GENOMIC DNA]</scope>
    <source>
        <strain evidence="3">SAP-35</strain>
    </source>
</reference>
<feature type="signal peptide" evidence="1">
    <location>
        <begin position="1"/>
        <end position="27"/>
    </location>
</feature>
<protein>
    <submittedName>
        <fullName evidence="2">Transporter substrate-binding domain-containing protein</fullName>
    </submittedName>
</protein>
<dbReference type="RefSeq" id="WP_166098832.1">
    <property type="nucleotide sequence ID" value="NZ_JAADJT010000001.1"/>
</dbReference>